<reference evidence="3 5" key="2">
    <citation type="submission" date="2018-10" db="EMBL/GenBank/DDBJ databases">
        <title>Cultivation of a novel Methanohalophilus strain from Kebrit Deep of the Red Sea and a genomic comparison of members of the genus Methanohalophilus.</title>
        <authorList>
            <person name="Guan Y."/>
            <person name="Ngugi D.K."/>
            <person name="Stingl U."/>
        </authorList>
    </citation>
    <scope>NUCLEOTIDE SEQUENCE [LARGE SCALE GENOMIC DNA]</scope>
    <source>
        <strain evidence="3 5">DSM 10369</strain>
    </source>
</reference>
<feature type="compositionally biased region" description="Polar residues" evidence="1">
    <location>
        <begin position="101"/>
        <end position="118"/>
    </location>
</feature>
<dbReference type="RefSeq" id="WP_105460447.1">
    <property type="nucleotide sequence ID" value="NZ_PVBU01000004.1"/>
</dbReference>
<evidence type="ECO:0000313" key="5">
    <source>
        <dbReference type="Proteomes" id="UP000273978"/>
    </source>
</evidence>
<evidence type="ECO:0000256" key="1">
    <source>
        <dbReference type="SAM" id="MobiDB-lite"/>
    </source>
</evidence>
<dbReference type="AlphaFoldDB" id="A0A315B9L4"/>
<organism evidence="2 4">
    <name type="scientific">Methanohalophilus euhalobius</name>
    <dbReference type="NCBI Taxonomy" id="51203"/>
    <lineage>
        <taxon>Archaea</taxon>
        <taxon>Methanobacteriati</taxon>
        <taxon>Methanobacteriota</taxon>
        <taxon>Stenosarchaea group</taxon>
        <taxon>Methanomicrobia</taxon>
        <taxon>Methanosarcinales</taxon>
        <taxon>Methanosarcinaceae</taxon>
        <taxon>Methanohalophilus</taxon>
    </lineage>
</organism>
<proteinExistence type="predicted"/>
<dbReference type="EMBL" id="PVBU01000004">
    <property type="protein sequence ID" value="PQV42879.1"/>
    <property type="molecule type" value="Genomic_DNA"/>
</dbReference>
<protein>
    <submittedName>
        <fullName evidence="2">Uncharacterized protein</fullName>
    </submittedName>
</protein>
<feature type="region of interest" description="Disordered" evidence="1">
    <location>
        <begin position="78"/>
        <end position="118"/>
    </location>
</feature>
<name>A0A315B9L4_9EURY</name>
<comment type="caution">
    <text evidence="2">The sequence shown here is derived from an EMBL/GenBank/DDBJ whole genome shotgun (WGS) entry which is preliminary data.</text>
</comment>
<evidence type="ECO:0000313" key="4">
    <source>
        <dbReference type="Proteomes" id="UP000251060"/>
    </source>
</evidence>
<dbReference type="Proteomes" id="UP000251060">
    <property type="component" value="Unassembled WGS sequence"/>
</dbReference>
<gene>
    <name evidence="2" type="ORF">B0H22_104136</name>
    <name evidence="3" type="ORF">EDD83_03570</name>
</gene>
<reference evidence="2 4" key="1">
    <citation type="submission" date="2018-02" db="EMBL/GenBank/DDBJ databases">
        <title>Subsurface microbial communities from deep shales in Ohio and West Virginia, USA.</title>
        <authorList>
            <person name="Wrighton K."/>
        </authorList>
    </citation>
    <scope>NUCLEOTIDE SEQUENCE [LARGE SCALE GENOMIC DNA]</scope>
    <source>
        <strain evidence="2 4">DSM 10369</strain>
    </source>
</reference>
<evidence type="ECO:0000313" key="3">
    <source>
        <dbReference type="EMBL" id="RNI10453.1"/>
    </source>
</evidence>
<accession>A0A315B9L4</accession>
<dbReference type="Proteomes" id="UP000273978">
    <property type="component" value="Unassembled WGS sequence"/>
</dbReference>
<evidence type="ECO:0000313" key="2">
    <source>
        <dbReference type="EMBL" id="PQV42879.1"/>
    </source>
</evidence>
<sequence>MGDSEGFDQSMIDDLVASAESDTPESRIDNLETEVNEIKGSVKTLLMDIRETMSVLENPFQNIQAIANLTAQDIAPAPAQPEEDLPERVEPEPEPDPEPVTQNTQPETFENNIPPQNNTYTQKAGNIPDFKLVDPLSFYKTITWGKEMVEKYDYDTIQELVEIFSLLGYIPDDIKEIVLKIINILYENNDLDDAVMDLYKLYHILNPEDPSLDSKVLDYVLNDSDTVNNPCQRK</sequence>
<dbReference type="EMBL" id="RJJF01000012">
    <property type="protein sequence ID" value="RNI10453.1"/>
    <property type="molecule type" value="Genomic_DNA"/>
</dbReference>